<keyword evidence="1" id="KW-0472">Membrane</keyword>
<evidence type="ECO:0000313" key="2">
    <source>
        <dbReference type="EMBL" id="KAF5405143.1"/>
    </source>
</evidence>
<organism evidence="2 3">
    <name type="scientific">Paragonimus heterotremus</name>
    <dbReference type="NCBI Taxonomy" id="100268"/>
    <lineage>
        <taxon>Eukaryota</taxon>
        <taxon>Metazoa</taxon>
        <taxon>Spiralia</taxon>
        <taxon>Lophotrochozoa</taxon>
        <taxon>Platyhelminthes</taxon>
        <taxon>Trematoda</taxon>
        <taxon>Digenea</taxon>
        <taxon>Plagiorchiida</taxon>
        <taxon>Troglotremata</taxon>
        <taxon>Troglotrematidae</taxon>
        <taxon>Paragonimus</taxon>
    </lineage>
</organism>
<keyword evidence="1" id="KW-0812">Transmembrane</keyword>
<protein>
    <submittedName>
        <fullName evidence="2">Uncharacterized protein</fullName>
    </submittedName>
</protein>
<evidence type="ECO:0000256" key="1">
    <source>
        <dbReference type="SAM" id="Phobius"/>
    </source>
</evidence>
<keyword evidence="3" id="KW-1185">Reference proteome</keyword>
<comment type="caution">
    <text evidence="2">The sequence shown here is derived from an EMBL/GenBank/DDBJ whole genome shotgun (WGS) entry which is preliminary data.</text>
</comment>
<sequence>MPTNMSQTGNFVGTALIDTTLSSSTTTNPRFSSVNPVVGRVIWCINEKRQMWAEKVNIGLGPKELQLVQSGKFRCPQPNQTAEMKYCCGQNGEQYCCRLQDTPGLKWGIAVGVVVTLIVFLTVSYTIQVFRTCDRCYHECPIFGFNSKISEFQWDTRWYTVSHEGNRYGVTFHSRLFANEFMKCLEAAYGRWNTANMLKIQRDGQDFVILNIFFHDLFTPWFYTQGPIKNDEEWIRSDFKNICLTVQARLQVTLWNQLHQLVRCCKKPPDSRDEQNSNGNRETVESICLEQLNQCKPTTTVESPDNRGYRKWVPWTKATIGLPAVTNLAGQKLLSRTSTRRKYGRKSDKSETTQFVKLLIFEDIIECNGLDKGIQTGQKEVWTKRIDNTTSINVSHVNV</sequence>
<evidence type="ECO:0000313" key="3">
    <source>
        <dbReference type="Proteomes" id="UP000748531"/>
    </source>
</evidence>
<accession>A0A8J4WJC2</accession>
<proteinExistence type="predicted"/>
<feature type="transmembrane region" description="Helical" evidence="1">
    <location>
        <begin position="107"/>
        <end position="127"/>
    </location>
</feature>
<gene>
    <name evidence="2" type="ORF">PHET_01420</name>
</gene>
<dbReference type="AlphaFoldDB" id="A0A8J4WJC2"/>
<dbReference type="OrthoDB" id="6239013at2759"/>
<dbReference type="Proteomes" id="UP000748531">
    <property type="component" value="Unassembled WGS sequence"/>
</dbReference>
<dbReference type="EMBL" id="LUCH01000436">
    <property type="protein sequence ID" value="KAF5405143.1"/>
    <property type="molecule type" value="Genomic_DNA"/>
</dbReference>
<reference evidence="2" key="1">
    <citation type="submission" date="2019-05" db="EMBL/GenBank/DDBJ databases">
        <title>Annotation for the trematode Paragonimus heterotremus.</title>
        <authorList>
            <person name="Choi Y.-J."/>
        </authorList>
    </citation>
    <scope>NUCLEOTIDE SEQUENCE</scope>
    <source>
        <strain evidence="2">LC</strain>
    </source>
</reference>
<keyword evidence="1" id="KW-1133">Transmembrane helix</keyword>
<name>A0A8J4WJC2_9TREM</name>